<keyword evidence="2" id="KW-0547">Nucleotide-binding</keyword>
<accession>C4FQE7</accession>
<dbReference type="InterPro" id="IPR017871">
    <property type="entry name" value="ABC_transporter-like_CS"/>
</dbReference>
<sequence length="250" mass="27567">MNILAELLQIKDLKVSVEDKQILKGINLTINKGEIHVVMGTNGAGKSTLANAIMGNSTYTVDSGSIIFDGKDITEDAVNDRAKAGIFMSFQNPISIPGITVENFIRTAKSTITGENVRALSFKKELKEKMDELSFDLSYAQRYVNEGFSGGERKKNEILQMSILNPKLAILDETDSGLDVDAVRIVSEGVQRFHNEDNAVLIITHHNQILQKLKPDYVHVLINGKIVKTGDASLVREIEEKGYDAYKALA</sequence>
<dbReference type="PANTHER" id="PTHR43204:SF1">
    <property type="entry name" value="ABC TRANSPORTER I FAMILY MEMBER 6, CHLOROPLASTIC"/>
    <property type="match status" value="1"/>
</dbReference>
<dbReference type="Pfam" id="PF00005">
    <property type="entry name" value="ABC_tran"/>
    <property type="match status" value="1"/>
</dbReference>
<dbReference type="GO" id="GO:0005524">
    <property type="term" value="F:ATP binding"/>
    <property type="evidence" value="ECO:0007669"/>
    <property type="project" value="UniProtKB-KW"/>
</dbReference>
<evidence type="ECO:0000259" key="4">
    <source>
        <dbReference type="PROSITE" id="PS50893"/>
    </source>
</evidence>
<name>C4FQE7_9FIRM</name>
<evidence type="ECO:0000256" key="2">
    <source>
        <dbReference type="ARBA" id="ARBA00022741"/>
    </source>
</evidence>
<dbReference type="GO" id="GO:0016887">
    <property type="term" value="F:ATP hydrolysis activity"/>
    <property type="evidence" value="ECO:0007669"/>
    <property type="project" value="InterPro"/>
</dbReference>
<dbReference type="PROSITE" id="PS00211">
    <property type="entry name" value="ABC_TRANSPORTER_1"/>
    <property type="match status" value="1"/>
</dbReference>
<dbReference type="eggNOG" id="COG0396">
    <property type="taxonomic scope" value="Bacteria"/>
</dbReference>
<organism evidence="5 6">
    <name type="scientific">Veillonella dispar ATCC 17748</name>
    <dbReference type="NCBI Taxonomy" id="546273"/>
    <lineage>
        <taxon>Bacteria</taxon>
        <taxon>Bacillati</taxon>
        <taxon>Bacillota</taxon>
        <taxon>Negativicutes</taxon>
        <taxon>Veillonellales</taxon>
        <taxon>Veillonellaceae</taxon>
        <taxon>Veillonella</taxon>
    </lineage>
</organism>
<dbReference type="PANTHER" id="PTHR43204">
    <property type="entry name" value="ABC TRANSPORTER I FAMILY MEMBER 6, CHLOROPLASTIC"/>
    <property type="match status" value="1"/>
</dbReference>
<dbReference type="AlphaFoldDB" id="C4FQE7"/>
<proteinExistence type="inferred from homology"/>
<feature type="domain" description="ABC transporter" evidence="4">
    <location>
        <begin position="8"/>
        <end position="248"/>
    </location>
</feature>
<reference evidence="5" key="1">
    <citation type="submission" date="2009-04" db="EMBL/GenBank/DDBJ databases">
        <authorList>
            <person name="Weinstock G."/>
            <person name="Sodergren E."/>
            <person name="Clifton S."/>
            <person name="Fulton L."/>
            <person name="Fulton B."/>
            <person name="Courtney L."/>
            <person name="Fronick C."/>
            <person name="Harrison M."/>
            <person name="Strong C."/>
            <person name="Farmer C."/>
            <person name="Delahaunty K."/>
            <person name="Markovic C."/>
            <person name="Hall O."/>
            <person name="Minx P."/>
            <person name="Tomlinson C."/>
            <person name="Mitreva M."/>
            <person name="Nelson J."/>
            <person name="Hou S."/>
            <person name="Wollam A."/>
            <person name="Pepin K.H."/>
            <person name="Johnson M."/>
            <person name="Bhonagiri V."/>
            <person name="Nash W.E."/>
            <person name="Warren W."/>
            <person name="Chinwalla A."/>
            <person name="Mardis E.R."/>
            <person name="Wilson R.K."/>
        </authorList>
    </citation>
    <scope>NUCLEOTIDE SEQUENCE [LARGE SCALE GENOMIC DNA]</scope>
    <source>
        <strain evidence="5">ATCC 17748</strain>
    </source>
</reference>
<evidence type="ECO:0000313" key="5">
    <source>
        <dbReference type="EMBL" id="EEP65139.1"/>
    </source>
</evidence>
<dbReference type="Proteomes" id="UP000003529">
    <property type="component" value="Unassembled WGS sequence"/>
</dbReference>
<keyword evidence="3" id="KW-0067">ATP-binding</keyword>
<comment type="caution">
    <text evidence="5">The sequence shown here is derived from an EMBL/GenBank/DDBJ whole genome shotgun (WGS) entry which is preliminary data.</text>
</comment>
<dbReference type="CDD" id="cd03217">
    <property type="entry name" value="ABC_FeS_Assembly"/>
    <property type="match status" value="1"/>
</dbReference>
<dbReference type="InterPro" id="IPR003593">
    <property type="entry name" value="AAA+_ATPase"/>
</dbReference>
<evidence type="ECO:0000313" key="6">
    <source>
        <dbReference type="Proteomes" id="UP000003529"/>
    </source>
</evidence>
<evidence type="ECO:0000256" key="1">
    <source>
        <dbReference type="ARBA" id="ARBA00006216"/>
    </source>
</evidence>
<keyword evidence="6" id="KW-1185">Reference proteome</keyword>
<dbReference type="NCBIfam" id="TIGR01978">
    <property type="entry name" value="sufC"/>
    <property type="match status" value="1"/>
</dbReference>
<dbReference type="HOGENOM" id="CLU_000604_48_1_9"/>
<dbReference type="InterPro" id="IPR010230">
    <property type="entry name" value="FeS-cluster_ATPase_SufC"/>
</dbReference>
<dbReference type="SMART" id="SM00382">
    <property type="entry name" value="AAA"/>
    <property type="match status" value="1"/>
</dbReference>
<protein>
    <submittedName>
        <fullName evidence="5">FeS assembly ATPase SufC</fullName>
    </submittedName>
</protein>
<dbReference type="PROSITE" id="PS50893">
    <property type="entry name" value="ABC_TRANSPORTER_2"/>
    <property type="match status" value="1"/>
</dbReference>
<dbReference type="InterPro" id="IPR003439">
    <property type="entry name" value="ABC_transporter-like_ATP-bd"/>
</dbReference>
<evidence type="ECO:0000256" key="3">
    <source>
        <dbReference type="ARBA" id="ARBA00022840"/>
    </source>
</evidence>
<comment type="similarity">
    <text evidence="1">Belongs to the ABC transporter superfamily. Ycf16 family.</text>
</comment>
<dbReference type="SUPFAM" id="SSF52540">
    <property type="entry name" value="P-loop containing nucleoside triphosphate hydrolases"/>
    <property type="match status" value="1"/>
</dbReference>
<dbReference type="InterPro" id="IPR027417">
    <property type="entry name" value="P-loop_NTPase"/>
</dbReference>
<dbReference type="EMBL" id="ACIK02000010">
    <property type="protein sequence ID" value="EEP65139.1"/>
    <property type="molecule type" value="Genomic_DNA"/>
</dbReference>
<gene>
    <name evidence="5" type="primary">sufC</name>
    <name evidence="5" type="ORF">VEIDISOL_01013</name>
</gene>
<dbReference type="Gene3D" id="3.40.50.300">
    <property type="entry name" value="P-loop containing nucleotide triphosphate hydrolases"/>
    <property type="match status" value="1"/>
</dbReference>